<sequence length="59" mass="6790">DESSCSESLPRTANYLFYSDLFVLKKKDVFLEVLGYCPKDITLYHETKVIPPDLYVATI</sequence>
<comment type="caution">
    <text evidence="1">The sequence shown here is derived from an EMBL/GenBank/DDBJ whole genome shotgun (WGS) entry which is preliminary data.</text>
</comment>
<protein>
    <submittedName>
        <fullName evidence="1">11041_t:CDS:1</fullName>
    </submittedName>
</protein>
<feature type="non-terminal residue" evidence="1">
    <location>
        <position position="59"/>
    </location>
</feature>
<name>A0A9N9H8H7_FUNMO</name>
<dbReference type="Proteomes" id="UP000789375">
    <property type="component" value="Unassembled WGS sequence"/>
</dbReference>
<proteinExistence type="predicted"/>
<keyword evidence="2" id="KW-1185">Reference proteome</keyword>
<dbReference type="AlphaFoldDB" id="A0A9N9H8H7"/>
<reference evidence="1" key="1">
    <citation type="submission" date="2021-06" db="EMBL/GenBank/DDBJ databases">
        <authorList>
            <person name="Kallberg Y."/>
            <person name="Tangrot J."/>
            <person name="Rosling A."/>
        </authorList>
    </citation>
    <scope>NUCLEOTIDE SEQUENCE</scope>
    <source>
        <strain evidence="1">87-6 pot B 2015</strain>
    </source>
</reference>
<organism evidence="1 2">
    <name type="scientific">Funneliformis mosseae</name>
    <name type="common">Endomycorrhizal fungus</name>
    <name type="synonym">Glomus mosseae</name>
    <dbReference type="NCBI Taxonomy" id="27381"/>
    <lineage>
        <taxon>Eukaryota</taxon>
        <taxon>Fungi</taxon>
        <taxon>Fungi incertae sedis</taxon>
        <taxon>Mucoromycota</taxon>
        <taxon>Glomeromycotina</taxon>
        <taxon>Glomeromycetes</taxon>
        <taxon>Glomerales</taxon>
        <taxon>Glomeraceae</taxon>
        <taxon>Funneliformis</taxon>
    </lineage>
</organism>
<gene>
    <name evidence="1" type="ORF">FMOSSE_LOCUS12122</name>
</gene>
<accession>A0A9N9H8H7</accession>
<evidence type="ECO:0000313" key="1">
    <source>
        <dbReference type="EMBL" id="CAG8664952.1"/>
    </source>
</evidence>
<evidence type="ECO:0000313" key="2">
    <source>
        <dbReference type="Proteomes" id="UP000789375"/>
    </source>
</evidence>
<dbReference type="EMBL" id="CAJVPP010005433">
    <property type="protein sequence ID" value="CAG8664952.1"/>
    <property type="molecule type" value="Genomic_DNA"/>
</dbReference>